<dbReference type="PANTHER" id="PTHR37576">
    <property type="entry name" value="DEFECT AT LOW TEMPERATURE PROTEIN 1"/>
    <property type="match status" value="1"/>
</dbReference>
<dbReference type="PANTHER" id="PTHR37576:SF2">
    <property type="entry name" value="DEFECT AT LOW TEMPERATURE PROTEIN 1"/>
    <property type="match status" value="1"/>
</dbReference>
<dbReference type="Pfam" id="PF11374">
    <property type="entry name" value="DUF3176"/>
    <property type="match status" value="1"/>
</dbReference>
<proteinExistence type="predicted"/>
<feature type="transmembrane region" description="Helical" evidence="1">
    <location>
        <begin position="579"/>
        <end position="601"/>
    </location>
</feature>
<dbReference type="InterPro" id="IPR021514">
    <property type="entry name" value="DUF3176"/>
</dbReference>
<sequence>MWMGRCCLVVVDLSLQQSSLLLSLLLSLVTLSLQSTGLVPIHFCLNHSLLLLSIMRPNQTVVTSGNQNAHRPSLSTDDILEASSETPEHPWHPGFFRHIRHLSLWHLLLRYLGFLALLLSVIGCTGLAIFILMLSDGVVVDEWPSRLQPSEILAYTSTMATFLMTLALADGASKFFWRQAIRGDVPLADLHYHWKAATGALSALTTLKQRRAIRVSVVTLLMAATNLLRGPMMQRALSVRTVDLTPKGDLELGVLPTTRVWDLEPPEGYDWKRPLWDVVREYRAKTPMRIPGAESCNNCTVDVELMGFDYSTSTSKKFSYNLSERPMKNATRRDEDIFKIESFANADYVTISVTRKMDEDCETHLITTEHYLYPASVKHKLLLDGGNATFVSKSWSDDYVAERRYVFILSSIVVFELTSRRKLGFSSANTMNNRLNYFRIMVDKLFAARTTLTVAWGDVQLDTTLEQGTYFDPIFTEHENPKDPKTKVQYRVHSDGLLSDLYQQGRSVKCGQAFQDPMDDILNTYRELTLRLAIWDARNRSDAAISAGDKTGKSNFFQAVKYTRPEQIQAEYTANRTNLAVAVFVSLLGPLATLVLFWGFWELGRDFSMSPLELANAFLAGSAPRKATAETDSDTNRPVTITESEVTPNRNQLATILAGCSSNASADDIVSHILKIWKNSQEPAVQYGVLASNNRLGFAVVRSEGVDRLPKSETWSVD</sequence>
<feature type="transmembrane region" description="Helical" evidence="1">
    <location>
        <begin position="152"/>
        <end position="169"/>
    </location>
</feature>
<evidence type="ECO:0000256" key="1">
    <source>
        <dbReference type="SAM" id="Phobius"/>
    </source>
</evidence>
<keyword evidence="1" id="KW-1133">Transmembrane helix</keyword>
<evidence type="ECO:0000313" key="2">
    <source>
        <dbReference type="EMBL" id="KAA8628476.1"/>
    </source>
</evidence>
<gene>
    <name evidence="2" type="ORF">SMACR_06139</name>
</gene>
<dbReference type="EMBL" id="NMPR01000181">
    <property type="protein sequence ID" value="KAA8628476.1"/>
    <property type="molecule type" value="Genomic_DNA"/>
</dbReference>
<dbReference type="Proteomes" id="UP000433876">
    <property type="component" value="Unassembled WGS sequence"/>
</dbReference>
<evidence type="ECO:0000313" key="3">
    <source>
        <dbReference type="Proteomes" id="UP000433876"/>
    </source>
</evidence>
<accession>A0A8S8ZI04</accession>
<name>A0A8S8ZI04_SORMA</name>
<organism evidence="2 3">
    <name type="scientific">Sordaria macrospora</name>
    <dbReference type="NCBI Taxonomy" id="5147"/>
    <lineage>
        <taxon>Eukaryota</taxon>
        <taxon>Fungi</taxon>
        <taxon>Dikarya</taxon>
        <taxon>Ascomycota</taxon>
        <taxon>Pezizomycotina</taxon>
        <taxon>Sordariomycetes</taxon>
        <taxon>Sordariomycetidae</taxon>
        <taxon>Sordariales</taxon>
        <taxon>Sordariaceae</taxon>
        <taxon>Sordaria</taxon>
    </lineage>
</organism>
<keyword evidence="1" id="KW-0812">Transmembrane</keyword>
<protein>
    <submittedName>
        <fullName evidence="2">Uncharacterized protein</fullName>
    </submittedName>
</protein>
<keyword evidence="1" id="KW-0472">Membrane</keyword>
<dbReference type="AlphaFoldDB" id="A0A8S8ZI04"/>
<feature type="transmembrane region" description="Helical" evidence="1">
    <location>
        <begin position="107"/>
        <end position="132"/>
    </location>
</feature>
<dbReference type="VEuPathDB" id="FungiDB:SMAC_06139"/>
<comment type="caution">
    <text evidence="2">The sequence shown here is derived from an EMBL/GenBank/DDBJ whole genome shotgun (WGS) entry which is preliminary data.</text>
</comment>
<reference evidence="2 3" key="1">
    <citation type="submission" date="2017-07" db="EMBL/GenBank/DDBJ databases">
        <title>Genome sequence of the Sordaria macrospora wild type strain R19027.</title>
        <authorList>
            <person name="Nowrousian M."/>
            <person name="Teichert I."/>
            <person name="Kueck U."/>
        </authorList>
    </citation>
    <scope>NUCLEOTIDE SEQUENCE [LARGE SCALE GENOMIC DNA]</scope>
    <source>
        <strain evidence="2 3">R19027</strain>
        <tissue evidence="2">Mycelium</tissue>
    </source>
</reference>